<sequence length="232" mass="27021">MNNNAIKLPFHFSEELLLNDLKYCKSLEFVKHYSTDNYVGNWNSISLRSIDGLPQNIKAFDPMNDNWVDTYLLDHCFYFKEIIDLFKCDKYAIRLLNLAPNSRIKEHTDHNLGYSDGVFRVHVPIATNNRVQFVIGGAQVPMRVGECWYGDFNVSHSVCNLGNTERVHLTMDCKRNEWSDSMFKNSGYDFDLENKIEIYDDVTKRSMIASLQEMDTDVARALIIKLQNELRE</sequence>
<reference evidence="2 3" key="1">
    <citation type="submission" date="2019-08" db="EMBL/GenBank/DDBJ databases">
        <title>Ulvibacter marinistellae sp. nov., isolated from a starfish, Patiria pectinifera.</title>
        <authorList>
            <person name="Kawano K."/>
            <person name="Ushijima N."/>
            <person name="Kihara M."/>
            <person name="Itoh H."/>
        </authorList>
    </citation>
    <scope>NUCLEOTIDE SEQUENCE [LARGE SCALE GENOMIC DNA]</scope>
    <source>
        <strain evidence="2 3">KK4</strain>
    </source>
</reference>
<gene>
    <name evidence="2" type="ORF">ULMS_00090</name>
</gene>
<dbReference type="Pfam" id="PF05118">
    <property type="entry name" value="Asp_Arg_Hydrox"/>
    <property type="match status" value="1"/>
</dbReference>
<dbReference type="Proteomes" id="UP000326994">
    <property type="component" value="Unassembled WGS sequence"/>
</dbReference>
<evidence type="ECO:0000313" key="2">
    <source>
        <dbReference type="EMBL" id="GEQ84501.1"/>
    </source>
</evidence>
<dbReference type="InterPro" id="IPR007803">
    <property type="entry name" value="Asp/Arg/Pro-Hydrxlase"/>
</dbReference>
<comment type="caution">
    <text evidence="2">The sequence shown here is derived from an EMBL/GenBank/DDBJ whole genome shotgun (WGS) entry which is preliminary data.</text>
</comment>
<dbReference type="RefSeq" id="WP_151892465.1">
    <property type="nucleotide sequence ID" value="NZ_BKCF01000001.1"/>
</dbReference>
<dbReference type="Gene3D" id="2.60.120.330">
    <property type="entry name" value="B-lactam Antibiotic, Isopenicillin N Synthase, Chain"/>
    <property type="match status" value="1"/>
</dbReference>
<keyword evidence="3" id="KW-1185">Reference proteome</keyword>
<dbReference type="OrthoDB" id="1441538at2"/>
<evidence type="ECO:0000259" key="1">
    <source>
        <dbReference type="Pfam" id="PF05118"/>
    </source>
</evidence>
<dbReference type="AlphaFoldDB" id="A0A5J4FXV6"/>
<protein>
    <recommendedName>
        <fullName evidence="1">Aspartyl/asparaginy/proline hydroxylase domain-containing protein</fullName>
    </recommendedName>
</protein>
<dbReference type="SUPFAM" id="SSF51197">
    <property type="entry name" value="Clavaminate synthase-like"/>
    <property type="match status" value="1"/>
</dbReference>
<organism evidence="2 3">
    <name type="scientific">Patiriisocius marinistellae</name>
    <dbReference type="NCBI Taxonomy" id="2494560"/>
    <lineage>
        <taxon>Bacteria</taxon>
        <taxon>Pseudomonadati</taxon>
        <taxon>Bacteroidota</taxon>
        <taxon>Flavobacteriia</taxon>
        <taxon>Flavobacteriales</taxon>
        <taxon>Flavobacteriaceae</taxon>
        <taxon>Patiriisocius</taxon>
    </lineage>
</organism>
<name>A0A5J4FXV6_9FLAO</name>
<accession>A0A5J4FXV6</accession>
<evidence type="ECO:0000313" key="3">
    <source>
        <dbReference type="Proteomes" id="UP000326994"/>
    </source>
</evidence>
<feature type="domain" description="Aspartyl/asparaginy/proline hydroxylase" evidence="1">
    <location>
        <begin position="75"/>
        <end position="175"/>
    </location>
</feature>
<proteinExistence type="predicted"/>
<dbReference type="InterPro" id="IPR027443">
    <property type="entry name" value="IPNS-like_sf"/>
</dbReference>
<dbReference type="EMBL" id="BKCF01000001">
    <property type="protein sequence ID" value="GEQ84501.1"/>
    <property type="molecule type" value="Genomic_DNA"/>
</dbReference>